<dbReference type="GO" id="GO:0005509">
    <property type="term" value="F:calcium ion binding"/>
    <property type="evidence" value="ECO:0007669"/>
    <property type="project" value="UniProtKB-ARBA"/>
</dbReference>
<dbReference type="GO" id="GO:0000156">
    <property type="term" value="F:phosphorelay response regulator activity"/>
    <property type="evidence" value="ECO:0007669"/>
    <property type="project" value="TreeGrafter"/>
</dbReference>
<dbReference type="InterPro" id="IPR036097">
    <property type="entry name" value="HisK_dim/P_sf"/>
</dbReference>
<dbReference type="Pfam" id="PF00512">
    <property type="entry name" value="HisKA"/>
    <property type="match status" value="1"/>
</dbReference>
<dbReference type="Gene3D" id="3.30.565.10">
    <property type="entry name" value="Histidine kinase-like ATPase, C-terminal domain"/>
    <property type="match status" value="1"/>
</dbReference>
<dbReference type="AlphaFoldDB" id="A0A921ENZ1"/>
<keyword evidence="11 17" id="KW-1133">Transmembrane helix</keyword>
<dbReference type="SMART" id="SM00388">
    <property type="entry name" value="HisKA"/>
    <property type="match status" value="1"/>
</dbReference>
<dbReference type="PROSITE" id="PS50885">
    <property type="entry name" value="HAMP"/>
    <property type="match status" value="1"/>
</dbReference>
<comment type="caution">
    <text evidence="20">The sequence shown here is derived from an EMBL/GenBank/DDBJ whole genome shotgun (WGS) entry which is preliminary data.</text>
</comment>
<keyword evidence="6" id="KW-0808">Transferase</keyword>
<dbReference type="Proteomes" id="UP000712713">
    <property type="component" value="Unassembled WGS sequence"/>
</dbReference>
<evidence type="ECO:0000256" key="2">
    <source>
        <dbReference type="ARBA" id="ARBA00001968"/>
    </source>
</evidence>
<feature type="domain" description="HAMP" evidence="19">
    <location>
        <begin position="171"/>
        <end position="232"/>
    </location>
</feature>
<reference evidence="20" key="2">
    <citation type="submission" date="2021-09" db="EMBL/GenBank/DDBJ databases">
        <authorList>
            <person name="Gilroy R."/>
        </authorList>
    </citation>
    <scope>NUCLEOTIDE SEQUENCE</scope>
    <source>
        <strain evidence="20">ChiGjej3B3-7470</strain>
    </source>
</reference>
<dbReference type="GO" id="GO:0005524">
    <property type="term" value="F:ATP binding"/>
    <property type="evidence" value="ECO:0007669"/>
    <property type="project" value="UniProtKB-KW"/>
</dbReference>
<evidence type="ECO:0000256" key="16">
    <source>
        <dbReference type="SAM" id="MobiDB-lite"/>
    </source>
</evidence>
<dbReference type="Pfam" id="PF02518">
    <property type="entry name" value="HATPase_c"/>
    <property type="match status" value="1"/>
</dbReference>
<evidence type="ECO:0000259" key="18">
    <source>
        <dbReference type="PROSITE" id="PS50109"/>
    </source>
</evidence>
<dbReference type="GO" id="GO:0007234">
    <property type="term" value="P:osmosensory signaling via phosphorelay pathway"/>
    <property type="evidence" value="ECO:0007669"/>
    <property type="project" value="TreeGrafter"/>
</dbReference>
<evidence type="ECO:0000256" key="1">
    <source>
        <dbReference type="ARBA" id="ARBA00000085"/>
    </source>
</evidence>
<comment type="subcellular location">
    <subcellularLocation>
        <location evidence="3">Cell membrane</location>
    </subcellularLocation>
</comment>
<dbReference type="FunFam" id="1.10.287.130:FF:000001">
    <property type="entry name" value="Two-component sensor histidine kinase"/>
    <property type="match status" value="1"/>
</dbReference>
<evidence type="ECO:0000256" key="12">
    <source>
        <dbReference type="ARBA" id="ARBA00023012"/>
    </source>
</evidence>
<dbReference type="CDD" id="cd00082">
    <property type="entry name" value="HisKA"/>
    <property type="match status" value="1"/>
</dbReference>
<dbReference type="GO" id="GO:0005886">
    <property type="term" value="C:plasma membrane"/>
    <property type="evidence" value="ECO:0007669"/>
    <property type="project" value="UniProtKB-SubCell"/>
</dbReference>
<dbReference type="InterPro" id="IPR005467">
    <property type="entry name" value="His_kinase_dom"/>
</dbReference>
<keyword evidence="10" id="KW-0067">ATP-binding</keyword>
<dbReference type="SMART" id="SM00387">
    <property type="entry name" value="HATPase_c"/>
    <property type="match status" value="1"/>
</dbReference>
<evidence type="ECO:0000256" key="8">
    <source>
        <dbReference type="ARBA" id="ARBA00022741"/>
    </source>
</evidence>
<dbReference type="InterPro" id="IPR004358">
    <property type="entry name" value="Sig_transdc_His_kin-like_C"/>
</dbReference>
<dbReference type="EC" id="2.7.13.3" evidence="4"/>
<feature type="domain" description="Histidine kinase" evidence="18">
    <location>
        <begin position="247"/>
        <end position="493"/>
    </location>
</feature>
<keyword evidence="9 20" id="KW-0418">Kinase</keyword>
<accession>A0A921ENZ1</accession>
<dbReference type="GO" id="GO:0030295">
    <property type="term" value="F:protein kinase activator activity"/>
    <property type="evidence" value="ECO:0007669"/>
    <property type="project" value="TreeGrafter"/>
</dbReference>
<feature type="transmembrane region" description="Helical" evidence="17">
    <location>
        <begin position="143"/>
        <end position="165"/>
    </location>
</feature>
<evidence type="ECO:0000256" key="14">
    <source>
        <dbReference type="ARBA" id="ARBA00039401"/>
    </source>
</evidence>
<dbReference type="PANTHER" id="PTHR42878:SF7">
    <property type="entry name" value="SENSOR HISTIDINE KINASE GLRK"/>
    <property type="match status" value="1"/>
</dbReference>
<comment type="cofactor">
    <cofactor evidence="2">
        <name>a divalent metal cation</name>
        <dbReference type="ChEBI" id="CHEBI:60240"/>
    </cofactor>
</comment>
<protein>
    <recommendedName>
        <fullName evidence="14">Sensor-like histidine kinase SenX3</fullName>
        <ecNumber evidence="4">2.7.13.3</ecNumber>
    </recommendedName>
</protein>
<organism evidence="20 21">
    <name type="scientific">Tessaracoccus flavescens</name>
    <dbReference type="NCBI Taxonomy" id="399497"/>
    <lineage>
        <taxon>Bacteria</taxon>
        <taxon>Bacillati</taxon>
        <taxon>Actinomycetota</taxon>
        <taxon>Actinomycetes</taxon>
        <taxon>Propionibacteriales</taxon>
        <taxon>Propionibacteriaceae</taxon>
        <taxon>Tessaracoccus</taxon>
    </lineage>
</organism>
<dbReference type="InterPro" id="IPR003594">
    <property type="entry name" value="HATPase_dom"/>
</dbReference>
<dbReference type="InterPro" id="IPR050351">
    <property type="entry name" value="BphY/WalK/GraS-like"/>
</dbReference>
<gene>
    <name evidence="20" type="ORF">K8V15_04250</name>
</gene>
<dbReference type="SUPFAM" id="SSF55874">
    <property type="entry name" value="ATPase domain of HSP90 chaperone/DNA topoisomerase II/histidine kinase"/>
    <property type="match status" value="1"/>
</dbReference>
<evidence type="ECO:0000313" key="21">
    <source>
        <dbReference type="Proteomes" id="UP000712713"/>
    </source>
</evidence>
<feature type="coiled-coil region" evidence="15">
    <location>
        <begin position="220"/>
        <end position="247"/>
    </location>
</feature>
<dbReference type="Gene3D" id="1.10.287.130">
    <property type="match status" value="1"/>
</dbReference>
<keyword evidence="5" id="KW-0597">Phosphoprotein</keyword>
<dbReference type="SUPFAM" id="SSF47384">
    <property type="entry name" value="Homodimeric domain of signal transducing histidine kinase"/>
    <property type="match status" value="1"/>
</dbReference>
<evidence type="ECO:0000256" key="17">
    <source>
        <dbReference type="SAM" id="Phobius"/>
    </source>
</evidence>
<evidence type="ECO:0000256" key="7">
    <source>
        <dbReference type="ARBA" id="ARBA00022692"/>
    </source>
</evidence>
<name>A0A921ENZ1_9ACTN</name>
<dbReference type="SMART" id="SM00304">
    <property type="entry name" value="HAMP"/>
    <property type="match status" value="1"/>
</dbReference>
<keyword evidence="8" id="KW-0547">Nucleotide-binding</keyword>
<keyword evidence="15" id="KW-0175">Coiled coil</keyword>
<dbReference type="InterPro" id="IPR036890">
    <property type="entry name" value="HATPase_C_sf"/>
</dbReference>
<feature type="region of interest" description="Disordered" evidence="16">
    <location>
        <begin position="33"/>
        <end position="55"/>
    </location>
</feature>
<evidence type="ECO:0000256" key="9">
    <source>
        <dbReference type="ARBA" id="ARBA00022777"/>
    </source>
</evidence>
<reference evidence="20" key="1">
    <citation type="journal article" date="2021" name="PeerJ">
        <title>Extensive microbial diversity within the chicken gut microbiome revealed by metagenomics and culture.</title>
        <authorList>
            <person name="Gilroy R."/>
            <person name="Ravi A."/>
            <person name="Getino M."/>
            <person name="Pursley I."/>
            <person name="Horton D.L."/>
            <person name="Alikhan N.F."/>
            <person name="Baker D."/>
            <person name="Gharbi K."/>
            <person name="Hall N."/>
            <person name="Watson M."/>
            <person name="Adriaenssens E.M."/>
            <person name="Foster-Nyarko E."/>
            <person name="Jarju S."/>
            <person name="Secka A."/>
            <person name="Antonio M."/>
            <person name="Oren A."/>
            <person name="Chaudhuri R.R."/>
            <person name="La Ragione R."/>
            <person name="Hildebrand F."/>
            <person name="Pallen M.J."/>
        </authorList>
    </citation>
    <scope>NUCLEOTIDE SEQUENCE</scope>
    <source>
        <strain evidence="20">ChiGjej3B3-7470</strain>
    </source>
</reference>
<dbReference type="FunFam" id="3.30.565.10:FF:000006">
    <property type="entry name" value="Sensor histidine kinase WalK"/>
    <property type="match status" value="1"/>
</dbReference>
<evidence type="ECO:0000256" key="13">
    <source>
        <dbReference type="ARBA" id="ARBA00023136"/>
    </source>
</evidence>
<evidence type="ECO:0000259" key="19">
    <source>
        <dbReference type="PROSITE" id="PS50885"/>
    </source>
</evidence>
<evidence type="ECO:0000313" key="20">
    <source>
        <dbReference type="EMBL" id="HJE51176.1"/>
    </source>
</evidence>
<dbReference type="PANTHER" id="PTHR42878">
    <property type="entry name" value="TWO-COMPONENT HISTIDINE KINASE"/>
    <property type="match status" value="1"/>
</dbReference>
<sequence>MAVLVCLVSVLAAQSILMGQLDTELDGAQVRQDRYGQGQGPGPGMGRPDQSDQLVPGIDTPGNRVGTVIAVQVSETTGAARIVGEGEYTEVPLAALRTMLDVPADGNKRTVELEGMGRYRVEARETRFGKVTVGLPTDRVERALLLIGLLTAGAGVLAIAGTAFATRKIVQRATTPLVALTNTAADVAQLDLARGSVAVPRVPSGNLPEENEVTRLSAVFNDMLERVEDAIAEREASENKLRRFVADASHELRNPLAAIRGYAELAGRGETQVAGVAGAPGADGDAVVEHALERIGAESQRMTKLVNDLLLLARLDSDSRVDLVPVDAVEVVLNAVSDAQASSRNHEWRLQLPDEPVEVMADADRLQQVMVNLLSNARTHTPSGTTVTTSVSVEAPPPGAVRPVSMEGQAPVMPEKVAVIRVSDNGHGIPPEVLPHVFERFARADGARTHSAGNSTGLGLAIVKAVVEGFGGSAWVASVPGRTTFTIALPLAN</sequence>
<evidence type="ECO:0000256" key="10">
    <source>
        <dbReference type="ARBA" id="ARBA00022840"/>
    </source>
</evidence>
<proteinExistence type="predicted"/>
<dbReference type="InterPro" id="IPR003660">
    <property type="entry name" value="HAMP_dom"/>
</dbReference>
<dbReference type="PROSITE" id="PS50109">
    <property type="entry name" value="HIS_KIN"/>
    <property type="match status" value="1"/>
</dbReference>
<keyword evidence="7 17" id="KW-0812">Transmembrane</keyword>
<comment type="catalytic activity">
    <reaction evidence="1">
        <text>ATP + protein L-histidine = ADP + protein N-phospho-L-histidine.</text>
        <dbReference type="EC" id="2.7.13.3"/>
    </reaction>
</comment>
<evidence type="ECO:0000256" key="15">
    <source>
        <dbReference type="SAM" id="Coils"/>
    </source>
</evidence>
<evidence type="ECO:0000256" key="5">
    <source>
        <dbReference type="ARBA" id="ARBA00022553"/>
    </source>
</evidence>
<evidence type="ECO:0000256" key="11">
    <source>
        <dbReference type="ARBA" id="ARBA00022989"/>
    </source>
</evidence>
<feature type="region of interest" description="Disordered" evidence="16">
    <location>
        <begin position="380"/>
        <end position="405"/>
    </location>
</feature>
<keyword evidence="12" id="KW-0902">Two-component regulatory system</keyword>
<keyword evidence="13 17" id="KW-0472">Membrane</keyword>
<dbReference type="EMBL" id="DYZF01000101">
    <property type="protein sequence ID" value="HJE51176.1"/>
    <property type="molecule type" value="Genomic_DNA"/>
</dbReference>
<dbReference type="InterPro" id="IPR003661">
    <property type="entry name" value="HisK_dim/P_dom"/>
</dbReference>
<dbReference type="PRINTS" id="PR00344">
    <property type="entry name" value="BCTRLSENSOR"/>
</dbReference>
<dbReference type="Gene3D" id="6.10.340.10">
    <property type="match status" value="1"/>
</dbReference>
<feature type="compositionally biased region" description="Low complexity" evidence="16">
    <location>
        <begin position="380"/>
        <end position="393"/>
    </location>
</feature>
<evidence type="ECO:0000256" key="4">
    <source>
        <dbReference type="ARBA" id="ARBA00012438"/>
    </source>
</evidence>
<dbReference type="GO" id="GO:0000155">
    <property type="term" value="F:phosphorelay sensor kinase activity"/>
    <property type="evidence" value="ECO:0007669"/>
    <property type="project" value="InterPro"/>
</dbReference>
<evidence type="ECO:0000256" key="3">
    <source>
        <dbReference type="ARBA" id="ARBA00004236"/>
    </source>
</evidence>
<dbReference type="CDD" id="cd00075">
    <property type="entry name" value="HATPase"/>
    <property type="match status" value="1"/>
</dbReference>
<evidence type="ECO:0000256" key="6">
    <source>
        <dbReference type="ARBA" id="ARBA00022679"/>
    </source>
</evidence>